<dbReference type="GO" id="GO:0060090">
    <property type="term" value="F:molecular adaptor activity"/>
    <property type="evidence" value="ECO:0007669"/>
    <property type="project" value="TreeGrafter"/>
</dbReference>
<feature type="region of interest" description="Disordered" evidence="3">
    <location>
        <begin position="237"/>
        <end position="266"/>
    </location>
</feature>
<feature type="coiled-coil region" evidence="2">
    <location>
        <begin position="388"/>
        <end position="422"/>
    </location>
</feature>
<reference evidence="6" key="2">
    <citation type="submission" date="2024-04" db="EMBL/GenBank/DDBJ databases">
        <authorList>
            <person name="Chen Y."/>
            <person name="Shah S."/>
            <person name="Dougan E. K."/>
            <person name="Thang M."/>
            <person name="Chan C."/>
        </authorList>
    </citation>
    <scope>NUCLEOTIDE SEQUENCE [LARGE SCALE GENOMIC DNA]</scope>
</reference>
<evidence type="ECO:0000313" key="7">
    <source>
        <dbReference type="Proteomes" id="UP001152797"/>
    </source>
</evidence>
<dbReference type="PANTHER" id="PTHR13222:SF1">
    <property type="entry name" value="RB1-INDUCIBLE COILED-COIL PROTEIN 1"/>
    <property type="match status" value="1"/>
</dbReference>
<dbReference type="GO" id="GO:0034517">
    <property type="term" value="P:ribophagy"/>
    <property type="evidence" value="ECO:0007669"/>
    <property type="project" value="TreeGrafter"/>
</dbReference>
<dbReference type="OrthoDB" id="447953at2759"/>
<dbReference type="PANTHER" id="PTHR13222">
    <property type="entry name" value="RB1-INDUCIBLE COILED-COIL"/>
    <property type="match status" value="1"/>
</dbReference>
<dbReference type="Proteomes" id="UP001152797">
    <property type="component" value="Unassembled WGS sequence"/>
</dbReference>
<evidence type="ECO:0000313" key="5">
    <source>
        <dbReference type="EMBL" id="CAI3993162.1"/>
    </source>
</evidence>
<dbReference type="GO" id="GO:1990316">
    <property type="term" value="C:Atg1/ULK1 kinase complex"/>
    <property type="evidence" value="ECO:0007669"/>
    <property type="project" value="TreeGrafter"/>
</dbReference>
<dbReference type="GO" id="GO:0000422">
    <property type="term" value="P:autophagy of mitochondrion"/>
    <property type="evidence" value="ECO:0007669"/>
    <property type="project" value="TreeGrafter"/>
</dbReference>
<dbReference type="GO" id="GO:0061709">
    <property type="term" value="P:reticulophagy"/>
    <property type="evidence" value="ECO:0007669"/>
    <property type="project" value="TreeGrafter"/>
</dbReference>
<evidence type="ECO:0000256" key="3">
    <source>
        <dbReference type="SAM" id="MobiDB-lite"/>
    </source>
</evidence>
<dbReference type="Pfam" id="PF04108">
    <property type="entry name" value="ATG17_like"/>
    <property type="match status" value="1"/>
</dbReference>
<organism evidence="5">
    <name type="scientific">Cladocopium goreaui</name>
    <dbReference type="NCBI Taxonomy" id="2562237"/>
    <lineage>
        <taxon>Eukaryota</taxon>
        <taxon>Sar</taxon>
        <taxon>Alveolata</taxon>
        <taxon>Dinophyceae</taxon>
        <taxon>Suessiales</taxon>
        <taxon>Symbiodiniaceae</taxon>
        <taxon>Cladocopium</taxon>
    </lineage>
</organism>
<evidence type="ECO:0000313" key="6">
    <source>
        <dbReference type="EMBL" id="CAL1146537.1"/>
    </source>
</evidence>
<dbReference type="GO" id="GO:0034045">
    <property type="term" value="C:phagophore assembly site membrane"/>
    <property type="evidence" value="ECO:0007669"/>
    <property type="project" value="TreeGrafter"/>
</dbReference>
<evidence type="ECO:0000256" key="2">
    <source>
        <dbReference type="SAM" id="Coils"/>
    </source>
</evidence>
<dbReference type="GO" id="GO:0034727">
    <property type="term" value="P:piecemeal microautophagy of the nucleus"/>
    <property type="evidence" value="ECO:0007669"/>
    <property type="project" value="TreeGrafter"/>
</dbReference>
<evidence type="ECO:0000259" key="4">
    <source>
        <dbReference type="Pfam" id="PF04108"/>
    </source>
</evidence>
<feature type="compositionally biased region" description="Basic and acidic residues" evidence="3">
    <location>
        <begin position="188"/>
        <end position="203"/>
    </location>
</feature>
<comment type="caution">
    <text evidence="5">The sequence shown here is derived from an EMBL/GenBank/DDBJ whole genome shotgun (WGS) entry which is preliminary data.</text>
</comment>
<name>A0A9P1CLB1_9DINO</name>
<dbReference type="InterPro" id="IPR040040">
    <property type="entry name" value="ATG11"/>
</dbReference>
<accession>A0A9P1CLB1</accession>
<keyword evidence="1" id="KW-0072">Autophagy</keyword>
<keyword evidence="2" id="KW-0175">Coiled coil</keyword>
<dbReference type="AlphaFoldDB" id="A0A9P1CLB1"/>
<protein>
    <recommendedName>
        <fullName evidence="4">Autophagy protein ATG17-like domain-containing protein</fullName>
    </recommendedName>
</protein>
<dbReference type="EMBL" id="CAMXCT010001797">
    <property type="protein sequence ID" value="CAI3993162.1"/>
    <property type="molecule type" value="Genomic_DNA"/>
</dbReference>
<proteinExistence type="predicted"/>
<feature type="domain" description="Autophagy protein ATG17-like" evidence="4">
    <location>
        <begin position="283"/>
        <end position="604"/>
    </location>
</feature>
<feature type="region of interest" description="Disordered" evidence="3">
    <location>
        <begin position="647"/>
        <end position="676"/>
    </location>
</feature>
<dbReference type="InterPro" id="IPR045326">
    <property type="entry name" value="ATG17-like_dom"/>
</dbReference>
<feature type="compositionally biased region" description="Basic residues" evidence="3">
    <location>
        <begin position="244"/>
        <end position="255"/>
    </location>
</feature>
<dbReference type="GO" id="GO:0019901">
    <property type="term" value="F:protein kinase binding"/>
    <property type="evidence" value="ECO:0007669"/>
    <property type="project" value="TreeGrafter"/>
</dbReference>
<evidence type="ECO:0000256" key="1">
    <source>
        <dbReference type="ARBA" id="ARBA00023006"/>
    </source>
</evidence>
<sequence>MILKVCYLKTLEEAIDQHIILTSICQRIRGADCPSMKERVLRAVDSVLLEHGFAQTEFKLVVDISVPAKHWIGRDLYMSGFKLKNIDALIALASMWHRVRDARGPVSRGSYFNFAPTDATWLRLREIYLDFTSMRGKDRVDARRKIDRLFEERSPVRERIWSHWNLYMMRAEREQRESQRQSLTYKQRRQERSERQRMRLEDRVSRRVGKAHLEIARKRQQLDALLTMWGRVNEADVKRAERRRDKRTATRRSGAKRAASDDQRPENRVIDPAFEAFRSNIAEARARIAESRPVSALASRCEERVLAQRHAARAVLENLKSHRAACGRSISLLVQKSNRVQVKLSDSLEKAESAIKTLESVALHESLQSETRRCLADVVPRDRILRFTEALEGEGAQLLQRLEKLQRQDSQLEGMCEQVAERVEQLIREDSVSIESKAIHVEQARAQSELPQLRALVPSAGAAPATVLEDEKRSALLRDRVMSACANVRTALDQLQSCWDRQHQMFVQRLREVAYVQSKVRYVERQAALLEEEVNAQSNNAQHIVRLQKMPRAYNSALREVALRQQFRERYVAQAEKARTALSRMVEAENSRRRAFLQRYSCYLPADLVQGLGAFAPAITLEVPNFDAELPDISMSSLEVPERIAGRPEAEAASMSSLPTGEASGPAGAEAKDAVATAERIAELEARNKALEEQLAMRQEQAATSASEA</sequence>
<feature type="region of interest" description="Disordered" evidence="3">
    <location>
        <begin position="177"/>
        <end position="203"/>
    </location>
</feature>
<gene>
    <name evidence="5" type="ORF">C1SCF055_LOCUS19936</name>
</gene>
<keyword evidence="7" id="KW-1185">Reference proteome</keyword>
<dbReference type="GO" id="GO:0000045">
    <property type="term" value="P:autophagosome assembly"/>
    <property type="evidence" value="ECO:0007669"/>
    <property type="project" value="InterPro"/>
</dbReference>
<dbReference type="EMBL" id="CAMXCT020001797">
    <property type="protein sequence ID" value="CAL1146537.1"/>
    <property type="molecule type" value="Genomic_DNA"/>
</dbReference>
<reference evidence="5" key="1">
    <citation type="submission" date="2022-10" db="EMBL/GenBank/DDBJ databases">
        <authorList>
            <person name="Chen Y."/>
            <person name="Dougan E. K."/>
            <person name="Chan C."/>
            <person name="Rhodes N."/>
            <person name="Thang M."/>
        </authorList>
    </citation>
    <scope>NUCLEOTIDE SEQUENCE</scope>
</reference>
<dbReference type="EMBL" id="CAMXCT030001797">
    <property type="protein sequence ID" value="CAL4780474.1"/>
    <property type="molecule type" value="Genomic_DNA"/>
</dbReference>